<reference evidence="1 2" key="1">
    <citation type="submission" date="2018-05" db="EMBL/GenBank/DDBJ databases">
        <title>Draft genome sequence of Scytalidium lignicola DSM 105466, a ubiquitous saprotrophic fungus.</title>
        <authorList>
            <person name="Buettner E."/>
            <person name="Gebauer A.M."/>
            <person name="Hofrichter M."/>
            <person name="Liers C."/>
            <person name="Kellner H."/>
        </authorList>
    </citation>
    <scope>NUCLEOTIDE SEQUENCE [LARGE SCALE GENOMIC DNA]</scope>
    <source>
        <strain evidence="1 2">DSM 105466</strain>
    </source>
</reference>
<keyword evidence="2" id="KW-1185">Reference proteome</keyword>
<evidence type="ECO:0000313" key="1">
    <source>
        <dbReference type="EMBL" id="RFU29011.1"/>
    </source>
</evidence>
<dbReference type="GO" id="GO:0004867">
    <property type="term" value="F:serine-type endopeptidase inhibitor activity"/>
    <property type="evidence" value="ECO:0007669"/>
    <property type="project" value="InterPro"/>
</dbReference>
<comment type="caution">
    <text evidence="1">The sequence shown here is derived from an EMBL/GenBank/DDBJ whole genome shotgun (WGS) entry which is preliminary data.</text>
</comment>
<dbReference type="InterPro" id="IPR031755">
    <property type="entry name" value="Inhibitor_I66"/>
</dbReference>
<dbReference type="EMBL" id="NCSJ02000142">
    <property type="protein sequence ID" value="RFU29011.1"/>
    <property type="molecule type" value="Genomic_DNA"/>
</dbReference>
<dbReference type="Pfam" id="PF16850">
    <property type="entry name" value="Inhibitor_I66"/>
    <property type="match status" value="1"/>
</dbReference>
<name>A0A3E2H6V2_SCYLI</name>
<proteinExistence type="predicted"/>
<dbReference type="AlphaFoldDB" id="A0A3E2H6V2"/>
<feature type="non-terminal residue" evidence="1">
    <location>
        <position position="1"/>
    </location>
</feature>
<feature type="non-terminal residue" evidence="1">
    <location>
        <position position="147"/>
    </location>
</feature>
<accession>A0A3E2H6V2</accession>
<dbReference type="Gene3D" id="2.80.10.50">
    <property type="match status" value="1"/>
</dbReference>
<gene>
    <name evidence="1" type="ORF">B7463_g7316</name>
</gene>
<evidence type="ECO:0000313" key="2">
    <source>
        <dbReference type="Proteomes" id="UP000258309"/>
    </source>
</evidence>
<sequence length="147" mass="16546">MAEIQPGIYMVFSNIDHFQTSVSISSGEDMSLLPKKVSLIKPGDEGHKWEVRKIEGNLYRLSINNAVVASKDDNVYAHPIKQHSVDELWKFFPDLRLCEGVYTVRNITDGKGWGIADDGQVKLQPIPSPLAGLPYQLFKFVRISDDN</sequence>
<evidence type="ECO:0008006" key="3">
    <source>
        <dbReference type="Google" id="ProtNLM"/>
    </source>
</evidence>
<dbReference type="CDD" id="cd23428">
    <property type="entry name" value="beta-trefoil_Ricin_SPI"/>
    <property type="match status" value="1"/>
</dbReference>
<dbReference type="Proteomes" id="UP000258309">
    <property type="component" value="Unassembled WGS sequence"/>
</dbReference>
<protein>
    <recommendedName>
        <fullName evidence="3">Ricin B lectin domain-containing protein</fullName>
    </recommendedName>
</protein>
<organism evidence="1 2">
    <name type="scientific">Scytalidium lignicola</name>
    <name type="common">Hyphomycete</name>
    <dbReference type="NCBI Taxonomy" id="5539"/>
    <lineage>
        <taxon>Eukaryota</taxon>
        <taxon>Fungi</taxon>
        <taxon>Dikarya</taxon>
        <taxon>Ascomycota</taxon>
        <taxon>Pezizomycotina</taxon>
        <taxon>Leotiomycetes</taxon>
        <taxon>Leotiomycetes incertae sedis</taxon>
        <taxon>Scytalidium</taxon>
    </lineage>
</organism>